<gene>
    <name evidence="2" type="ORF">At1D1609_42980</name>
</gene>
<keyword evidence="1" id="KW-1133">Transmembrane helix</keyword>
<reference evidence="2 3" key="1">
    <citation type="submission" date="2018-02" db="EMBL/GenBank/DDBJ databases">
        <title>Complete genome sequence of Agrobacterium tumefaciens 1D1609.</title>
        <authorList>
            <person name="Cho S.-T."/>
            <person name="Haryono M."/>
            <person name="Chang H.-H."/>
            <person name="Santos M.N."/>
            <person name="Lai E.-M."/>
            <person name="Kuo C.-H."/>
        </authorList>
    </citation>
    <scope>NUCLEOTIDE SEQUENCE [LARGE SCALE GENOMIC DNA]</scope>
    <source>
        <strain evidence="2 3">1D1609</strain>
    </source>
</reference>
<dbReference type="InterPro" id="IPR011990">
    <property type="entry name" value="TPR-like_helical_dom_sf"/>
</dbReference>
<organism evidence="2 3">
    <name type="scientific">Agrobacterium tumefaciens</name>
    <dbReference type="NCBI Taxonomy" id="358"/>
    <lineage>
        <taxon>Bacteria</taxon>
        <taxon>Pseudomonadati</taxon>
        <taxon>Pseudomonadota</taxon>
        <taxon>Alphaproteobacteria</taxon>
        <taxon>Hyphomicrobiales</taxon>
        <taxon>Rhizobiaceae</taxon>
        <taxon>Rhizobium/Agrobacterium group</taxon>
        <taxon>Agrobacterium</taxon>
        <taxon>Agrobacterium tumefaciens complex</taxon>
    </lineage>
</organism>
<feature type="transmembrane region" description="Helical" evidence="1">
    <location>
        <begin position="215"/>
        <end position="233"/>
    </location>
</feature>
<keyword evidence="1" id="KW-0472">Membrane</keyword>
<dbReference type="RefSeq" id="WP_065656755.1">
    <property type="nucleotide sequence ID" value="NZ_CP026925.1"/>
</dbReference>
<sequence>MKQPVRYVFAAFAIFIYLLQSYSAALAGYDEAYAFYQSGDFVRAMAEWRPMAEQGEQHAQFAMGTMYKEGEGVAADAQQAIDWFRKAAEQGHAGSQYELGRAYVGLWSPGSVSIDRELGISWLKKAADQGYLRAKSKLILVGATPVYASPDPNEPLQPSIPDETHQTYGSRIFGPIYDIIGWIIVSGLFLYVALRPQALPQTVQKYLPAWLFKRSVLLLLAVLTSFLAVIQILREL</sequence>
<name>A0A2L2LJ26_AGRTU</name>
<dbReference type="Pfam" id="PF08238">
    <property type="entry name" value="Sel1"/>
    <property type="match status" value="2"/>
</dbReference>
<feature type="transmembrane region" description="Helical" evidence="1">
    <location>
        <begin position="172"/>
        <end position="194"/>
    </location>
</feature>
<evidence type="ECO:0000313" key="2">
    <source>
        <dbReference type="EMBL" id="AVH44343.1"/>
    </source>
</evidence>
<evidence type="ECO:0000313" key="3">
    <source>
        <dbReference type="Proteomes" id="UP000237717"/>
    </source>
</evidence>
<dbReference type="Proteomes" id="UP000237717">
    <property type="component" value="Chromosome II"/>
</dbReference>
<proteinExistence type="predicted"/>
<dbReference type="EMBL" id="CP026925">
    <property type="protein sequence ID" value="AVH44343.1"/>
    <property type="molecule type" value="Genomic_DNA"/>
</dbReference>
<dbReference type="InterPro" id="IPR006597">
    <property type="entry name" value="Sel1-like"/>
</dbReference>
<dbReference type="PANTHER" id="PTHR45011">
    <property type="entry name" value="DAP3-BINDING CELL DEATH ENHANCER 1"/>
    <property type="match status" value="1"/>
</dbReference>
<dbReference type="SUPFAM" id="SSF81901">
    <property type="entry name" value="HCP-like"/>
    <property type="match status" value="1"/>
</dbReference>
<evidence type="ECO:0008006" key="4">
    <source>
        <dbReference type="Google" id="ProtNLM"/>
    </source>
</evidence>
<keyword evidence="1" id="KW-0812">Transmembrane</keyword>
<dbReference type="InterPro" id="IPR052748">
    <property type="entry name" value="ISR_Activator"/>
</dbReference>
<dbReference type="PANTHER" id="PTHR45011:SF1">
    <property type="entry name" value="DAP3-BINDING CELL DEATH ENHANCER 1"/>
    <property type="match status" value="1"/>
</dbReference>
<protein>
    <recommendedName>
        <fullName evidence="4">Sel1 repeat family protein</fullName>
    </recommendedName>
</protein>
<accession>A0A2L2LJ26</accession>
<dbReference type="Gene3D" id="1.25.40.10">
    <property type="entry name" value="Tetratricopeptide repeat domain"/>
    <property type="match status" value="1"/>
</dbReference>
<evidence type="ECO:0000256" key="1">
    <source>
        <dbReference type="SAM" id="Phobius"/>
    </source>
</evidence>
<dbReference type="AlphaFoldDB" id="A0A2L2LJ26"/>
<dbReference type="SMART" id="SM00671">
    <property type="entry name" value="SEL1"/>
    <property type="match status" value="2"/>
</dbReference>